<sequence length="189" mass="21455">MVVWGGIMMSMAAVKTPASLLVARFFLGVAECGLFPGIVYYFSLWYTRNELAFRNGLFFSTATMAGAFGGLLAWQITRMDGIAGLHGWQWIFILEGLPTILLTLVVYVFLPDLPETASFLNATEKQLAIRRLEIDAGPANQRKFSWKEARMAFMDWKVYLHMGMYIFSTIPLYSLAFFMPSVVMEFQLE</sequence>
<accession>A0A9P6KCR5</accession>
<evidence type="ECO:0000256" key="2">
    <source>
        <dbReference type="ARBA" id="ARBA00022448"/>
    </source>
</evidence>
<dbReference type="InterPro" id="IPR020846">
    <property type="entry name" value="MFS_dom"/>
</dbReference>
<evidence type="ECO:0000256" key="5">
    <source>
        <dbReference type="ARBA" id="ARBA00023136"/>
    </source>
</evidence>
<proteinExistence type="predicted"/>
<name>A0A9P6KCR5_9FUNG</name>
<dbReference type="AlphaFoldDB" id="A0A9P6KCR5"/>
<organism evidence="8 9">
    <name type="scientific">Lunasporangiospora selenospora</name>
    <dbReference type="NCBI Taxonomy" id="979761"/>
    <lineage>
        <taxon>Eukaryota</taxon>
        <taxon>Fungi</taxon>
        <taxon>Fungi incertae sedis</taxon>
        <taxon>Mucoromycota</taxon>
        <taxon>Mortierellomycotina</taxon>
        <taxon>Mortierellomycetes</taxon>
        <taxon>Mortierellales</taxon>
        <taxon>Mortierellaceae</taxon>
        <taxon>Lunasporangiospora</taxon>
    </lineage>
</organism>
<keyword evidence="2" id="KW-0813">Transport</keyword>
<dbReference type="GO" id="GO:0016020">
    <property type="term" value="C:membrane"/>
    <property type="evidence" value="ECO:0007669"/>
    <property type="project" value="UniProtKB-SubCell"/>
</dbReference>
<reference evidence="8" key="1">
    <citation type="journal article" date="2020" name="Fungal Divers.">
        <title>Resolving the Mortierellaceae phylogeny through synthesis of multi-gene phylogenetics and phylogenomics.</title>
        <authorList>
            <person name="Vandepol N."/>
            <person name="Liber J."/>
            <person name="Desiro A."/>
            <person name="Na H."/>
            <person name="Kennedy M."/>
            <person name="Barry K."/>
            <person name="Grigoriev I.V."/>
            <person name="Miller A.N."/>
            <person name="O'Donnell K."/>
            <person name="Stajich J.E."/>
            <person name="Bonito G."/>
        </authorList>
    </citation>
    <scope>NUCLEOTIDE SEQUENCE</scope>
    <source>
        <strain evidence="8">KOD1015</strain>
    </source>
</reference>
<feature type="transmembrane region" description="Helical" evidence="6">
    <location>
        <begin position="20"/>
        <end position="44"/>
    </location>
</feature>
<dbReference type="SUPFAM" id="SSF103473">
    <property type="entry name" value="MFS general substrate transporter"/>
    <property type="match status" value="1"/>
</dbReference>
<evidence type="ECO:0000256" key="1">
    <source>
        <dbReference type="ARBA" id="ARBA00004141"/>
    </source>
</evidence>
<dbReference type="InterPro" id="IPR036259">
    <property type="entry name" value="MFS_trans_sf"/>
</dbReference>
<protein>
    <recommendedName>
        <fullName evidence="7">Major facilitator superfamily (MFS) profile domain-containing protein</fullName>
    </recommendedName>
</protein>
<keyword evidence="5 6" id="KW-0472">Membrane</keyword>
<dbReference type="InterPro" id="IPR011701">
    <property type="entry name" value="MFS"/>
</dbReference>
<dbReference type="GO" id="GO:0022857">
    <property type="term" value="F:transmembrane transporter activity"/>
    <property type="evidence" value="ECO:0007669"/>
    <property type="project" value="InterPro"/>
</dbReference>
<dbReference type="PANTHER" id="PTHR43791">
    <property type="entry name" value="PERMEASE-RELATED"/>
    <property type="match status" value="1"/>
</dbReference>
<keyword evidence="9" id="KW-1185">Reference proteome</keyword>
<dbReference type="EMBL" id="JAABOA010001952">
    <property type="protein sequence ID" value="KAF9580614.1"/>
    <property type="molecule type" value="Genomic_DNA"/>
</dbReference>
<feature type="transmembrane region" description="Helical" evidence="6">
    <location>
        <begin position="88"/>
        <end position="110"/>
    </location>
</feature>
<evidence type="ECO:0000259" key="7">
    <source>
        <dbReference type="PROSITE" id="PS50850"/>
    </source>
</evidence>
<evidence type="ECO:0000256" key="4">
    <source>
        <dbReference type="ARBA" id="ARBA00022989"/>
    </source>
</evidence>
<dbReference type="Gene3D" id="1.20.1250.20">
    <property type="entry name" value="MFS general substrate transporter like domains"/>
    <property type="match status" value="1"/>
</dbReference>
<dbReference type="PROSITE" id="PS50850">
    <property type="entry name" value="MFS"/>
    <property type="match status" value="1"/>
</dbReference>
<evidence type="ECO:0000313" key="8">
    <source>
        <dbReference type="EMBL" id="KAF9580614.1"/>
    </source>
</evidence>
<gene>
    <name evidence="8" type="ORF">BGW38_002667</name>
</gene>
<feature type="transmembrane region" description="Helical" evidence="6">
    <location>
        <begin position="56"/>
        <end position="76"/>
    </location>
</feature>
<feature type="transmembrane region" description="Helical" evidence="6">
    <location>
        <begin position="158"/>
        <end position="179"/>
    </location>
</feature>
<dbReference type="Proteomes" id="UP000780801">
    <property type="component" value="Unassembled WGS sequence"/>
</dbReference>
<dbReference type="OrthoDB" id="2985014at2759"/>
<dbReference type="PANTHER" id="PTHR43791:SF36">
    <property type="entry name" value="TRANSPORTER, PUTATIVE (AFU_ORTHOLOGUE AFUA_6G08340)-RELATED"/>
    <property type="match status" value="1"/>
</dbReference>
<evidence type="ECO:0000256" key="6">
    <source>
        <dbReference type="SAM" id="Phobius"/>
    </source>
</evidence>
<keyword evidence="3 6" id="KW-0812">Transmembrane</keyword>
<evidence type="ECO:0000313" key="9">
    <source>
        <dbReference type="Proteomes" id="UP000780801"/>
    </source>
</evidence>
<comment type="caution">
    <text evidence="8">The sequence shown here is derived from an EMBL/GenBank/DDBJ whole genome shotgun (WGS) entry which is preliminary data.</text>
</comment>
<dbReference type="Pfam" id="PF07690">
    <property type="entry name" value="MFS_1"/>
    <property type="match status" value="1"/>
</dbReference>
<evidence type="ECO:0000256" key="3">
    <source>
        <dbReference type="ARBA" id="ARBA00022692"/>
    </source>
</evidence>
<comment type="subcellular location">
    <subcellularLocation>
        <location evidence="1">Membrane</location>
        <topology evidence="1">Multi-pass membrane protein</topology>
    </subcellularLocation>
</comment>
<keyword evidence="4 6" id="KW-1133">Transmembrane helix</keyword>
<feature type="domain" description="Major facilitator superfamily (MFS) profile" evidence="7">
    <location>
        <begin position="1"/>
        <end position="189"/>
    </location>
</feature>